<evidence type="ECO:0000313" key="2">
    <source>
        <dbReference type="WBParaSite" id="ES5_v2.g20684.t1"/>
    </source>
</evidence>
<dbReference type="Proteomes" id="UP000887579">
    <property type="component" value="Unplaced"/>
</dbReference>
<name>A0AC34FTD5_9BILA</name>
<reference evidence="2" key="1">
    <citation type="submission" date="2022-11" db="UniProtKB">
        <authorList>
            <consortium name="WormBaseParasite"/>
        </authorList>
    </citation>
    <scope>IDENTIFICATION</scope>
</reference>
<accession>A0AC34FTD5</accession>
<dbReference type="WBParaSite" id="ES5_v2.g20684.t1">
    <property type="protein sequence ID" value="ES5_v2.g20684.t1"/>
    <property type="gene ID" value="ES5_v2.g20684"/>
</dbReference>
<proteinExistence type="predicted"/>
<evidence type="ECO:0000313" key="1">
    <source>
        <dbReference type="Proteomes" id="UP000887579"/>
    </source>
</evidence>
<sequence>MDAEDIAQTKSLIDEFERENLEDFCEDRKALECYKILSLRPGASKLAVSRRLRVLGLHFHPDSRNDEPCSYFKVISSCKNILSRRAPDEDDFETWNQIIIQKWIAAYEERNDEIDRLKDDLEQLSNRFEEAEKKNDEKDATIKALEKENKKLSCRAAKLETKVYEVEKILDKKGSGKNAEYLIHWRGFNDPKENTWVPVAKCNCPDLLAAFEADLKKKMTSLKKARKAIPSSRSRRASTVIVKLASGARKSLKSGGKCKRKIIGKLRK</sequence>
<protein>
    <submittedName>
        <fullName evidence="2">Uncharacterized protein</fullName>
    </submittedName>
</protein>
<organism evidence="1 2">
    <name type="scientific">Panagrolaimus sp. ES5</name>
    <dbReference type="NCBI Taxonomy" id="591445"/>
    <lineage>
        <taxon>Eukaryota</taxon>
        <taxon>Metazoa</taxon>
        <taxon>Ecdysozoa</taxon>
        <taxon>Nematoda</taxon>
        <taxon>Chromadorea</taxon>
        <taxon>Rhabditida</taxon>
        <taxon>Tylenchina</taxon>
        <taxon>Panagrolaimomorpha</taxon>
        <taxon>Panagrolaimoidea</taxon>
        <taxon>Panagrolaimidae</taxon>
        <taxon>Panagrolaimus</taxon>
    </lineage>
</organism>